<evidence type="ECO:0000313" key="3">
    <source>
        <dbReference type="Proteomes" id="UP000274909"/>
    </source>
</evidence>
<feature type="compositionally biased region" description="Low complexity" evidence="1">
    <location>
        <begin position="36"/>
        <end position="52"/>
    </location>
</feature>
<reference evidence="2 3" key="1">
    <citation type="submission" date="2018-12" db="EMBL/GenBank/DDBJ databases">
        <authorList>
            <person name="Li F."/>
        </authorList>
    </citation>
    <scope>NUCLEOTIDE SEQUENCE [LARGE SCALE GENOMIC DNA]</scope>
    <source>
        <strain evidence="2 3">EGI 6500705</strain>
    </source>
</reference>
<name>A0A433JTC6_9MICO</name>
<dbReference type="OrthoDB" id="5122815at2"/>
<evidence type="ECO:0000256" key="1">
    <source>
        <dbReference type="SAM" id="MobiDB-lite"/>
    </source>
</evidence>
<keyword evidence="3" id="KW-1185">Reference proteome</keyword>
<dbReference type="EMBL" id="RZGZ01000002">
    <property type="protein sequence ID" value="RUR01174.1"/>
    <property type="molecule type" value="Genomic_DNA"/>
</dbReference>
<gene>
    <name evidence="2" type="ORF">ELQ94_06540</name>
</gene>
<protein>
    <recommendedName>
        <fullName evidence="4">Iron ABC transporter ATP-binding protein</fullName>
    </recommendedName>
</protein>
<evidence type="ECO:0008006" key="4">
    <source>
        <dbReference type="Google" id="ProtNLM"/>
    </source>
</evidence>
<sequence>MTASALPRVRTVLFTALVVGSLGLLSGCAPEPGPTSPTDSPSATASPSITAPGGTEQPSGEPTEPAELPDLGEAGPECGDVLSDDDIYAYNPNFSAVASPTPASDSLLERAASLDGTTCRWVNNSSGEALDIAVAVPGETELAELRDEAESSATPAPALSDPPAVEAYFDRVGDVGTGQVFADGRWIVLSDAAFLEAGDLEELVATVLANVSAA</sequence>
<organism evidence="2 3">
    <name type="scientific">Labedella endophytica</name>
    <dbReference type="NCBI Taxonomy" id="1523160"/>
    <lineage>
        <taxon>Bacteria</taxon>
        <taxon>Bacillati</taxon>
        <taxon>Actinomycetota</taxon>
        <taxon>Actinomycetes</taxon>
        <taxon>Micrococcales</taxon>
        <taxon>Microbacteriaceae</taxon>
        <taxon>Labedella</taxon>
    </lineage>
</organism>
<comment type="caution">
    <text evidence="2">The sequence shown here is derived from an EMBL/GenBank/DDBJ whole genome shotgun (WGS) entry which is preliminary data.</text>
</comment>
<dbReference type="Proteomes" id="UP000274909">
    <property type="component" value="Unassembled WGS sequence"/>
</dbReference>
<dbReference type="RefSeq" id="WP_127048413.1">
    <property type="nucleotide sequence ID" value="NZ_RZGZ01000002.1"/>
</dbReference>
<accession>A0A433JTC6</accession>
<feature type="region of interest" description="Disordered" evidence="1">
    <location>
        <begin position="27"/>
        <end position="82"/>
    </location>
</feature>
<evidence type="ECO:0000313" key="2">
    <source>
        <dbReference type="EMBL" id="RUR01174.1"/>
    </source>
</evidence>
<proteinExistence type="predicted"/>
<dbReference type="AlphaFoldDB" id="A0A433JTC6"/>